<feature type="transmembrane region" description="Helical" evidence="1">
    <location>
        <begin position="144"/>
        <end position="165"/>
    </location>
</feature>
<evidence type="ECO:0000256" key="1">
    <source>
        <dbReference type="SAM" id="Phobius"/>
    </source>
</evidence>
<proteinExistence type="predicted"/>
<feature type="transmembrane region" description="Helical" evidence="1">
    <location>
        <begin position="357"/>
        <end position="378"/>
    </location>
</feature>
<feature type="transmembrane region" description="Helical" evidence="1">
    <location>
        <begin position="171"/>
        <end position="193"/>
    </location>
</feature>
<keyword evidence="1" id="KW-1133">Transmembrane helix</keyword>
<dbReference type="Gene3D" id="1.20.1250.20">
    <property type="entry name" value="MFS general substrate transporter like domains"/>
    <property type="match status" value="1"/>
</dbReference>
<evidence type="ECO:0000313" key="3">
    <source>
        <dbReference type="Proteomes" id="UP000658258"/>
    </source>
</evidence>
<dbReference type="Proteomes" id="UP000658258">
    <property type="component" value="Unassembled WGS sequence"/>
</dbReference>
<feature type="transmembrane region" description="Helical" evidence="1">
    <location>
        <begin position="111"/>
        <end position="132"/>
    </location>
</feature>
<dbReference type="RefSeq" id="WP_189629583.1">
    <property type="nucleotide sequence ID" value="NZ_BNAG01000002.1"/>
</dbReference>
<keyword evidence="1" id="KW-0812">Transmembrane</keyword>
<reference evidence="3" key="1">
    <citation type="journal article" date="2019" name="Int. J. Syst. Evol. Microbiol.">
        <title>The Global Catalogue of Microorganisms (GCM) 10K type strain sequencing project: providing services to taxonomists for standard genome sequencing and annotation.</title>
        <authorList>
            <consortium name="The Broad Institute Genomics Platform"/>
            <consortium name="The Broad Institute Genome Sequencing Center for Infectious Disease"/>
            <person name="Wu L."/>
            <person name="Ma J."/>
        </authorList>
    </citation>
    <scope>NUCLEOTIDE SEQUENCE [LARGE SCALE GENOMIC DNA]</scope>
    <source>
        <strain evidence="3">CGMCC 1.15111</strain>
    </source>
</reference>
<feature type="transmembrane region" description="Helical" evidence="1">
    <location>
        <begin position="398"/>
        <end position="416"/>
    </location>
</feature>
<feature type="transmembrane region" description="Helical" evidence="1">
    <location>
        <begin position="88"/>
        <end position="105"/>
    </location>
</feature>
<sequence length="433" mass="48954">MSPLKAYLLKSDHRVVALVGAVAAFGTYSCMYAFRKPFTAATYADMEWLGIDYKIWLIFAQTIGYTLSKFYGIRFIAERGDKGRARQILWLIALSWLALLLFPLVPKPANMILLLVNGFPLGMVWGLVFSYLEGRRATELMGAFLGVSFIFSSGLVKTVGAHLMVDYSVSAWWMPFFTGLVFVVPLLAFVWLLDQIPPPNPEDVRLRNKRESMARPERRSFFWQYVSGILLLVVAYVFLTLLRDVRDNFVANIWVEQGYGEQPGIFTQTEVPVALGVLLIIGLLVLVKNNLRAFMLNHWLIGIGFAIICLSTYAFSAQRLEALPWMMLVGFGLYLAYVPFNCVIFDRFMSTFKHKGNAGFLMYVADSFGYLGSMGFLFYKELAGFGEMSWTLFFQQSLLVISVFGLAVTTAAAIYFKRKYHGQVLQSAQLALN</sequence>
<comment type="caution">
    <text evidence="2">The sequence shown here is derived from an EMBL/GenBank/DDBJ whole genome shotgun (WGS) entry which is preliminary data.</text>
</comment>
<keyword evidence="1" id="KW-0472">Membrane</keyword>
<keyword evidence="3" id="KW-1185">Reference proteome</keyword>
<feature type="transmembrane region" description="Helical" evidence="1">
    <location>
        <begin position="299"/>
        <end position="316"/>
    </location>
</feature>
<evidence type="ECO:0008006" key="4">
    <source>
        <dbReference type="Google" id="ProtNLM"/>
    </source>
</evidence>
<dbReference type="SUPFAM" id="SSF103473">
    <property type="entry name" value="MFS general substrate transporter"/>
    <property type="match status" value="1"/>
</dbReference>
<gene>
    <name evidence="2" type="ORF">GCM10011340_14680</name>
</gene>
<dbReference type="PROSITE" id="PS51257">
    <property type="entry name" value="PROKAR_LIPOPROTEIN"/>
    <property type="match status" value="1"/>
</dbReference>
<name>A0ABQ3I3F8_9BACT</name>
<feature type="transmembrane region" description="Helical" evidence="1">
    <location>
        <begin position="222"/>
        <end position="242"/>
    </location>
</feature>
<feature type="transmembrane region" description="Helical" evidence="1">
    <location>
        <begin position="15"/>
        <end position="35"/>
    </location>
</feature>
<feature type="transmembrane region" description="Helical" evidence="1">
    <location>
        <begin position="55"/>
        <end position="76"/>
    </location>
</feature>
<feature type="transmembrane region" description="Helical" evidence="1">
    <location>
        <begin position="271"/>
        <end position="287"/>
    </location>
</feature>
<dbReference type="Pfam" id="PF18943">
    <property type="entry name" value="DUF5690"/>
    <property type="match status" value="1"/>
</dbReference>
<accession>A0ABQ3I3F8</accession>
<evidence type="ECO:0000313" key="2">
    <source>
        <dbReference type="EMBL" id="GHE60837.1"/>
    </source>
</evidence>
<dbReference type="InterPro" id="IPR043745">
    <property type="entry name" value="DUF5690"/>
</dbReference>
<organism evidence="2 3">
    <name type="scientific">Roseivirga thermotolerans</name>
    <dbReference type="NCBI Taxonomy" id="1758176"/>
    <lineage>
        <taxon>Bacteria</taxon>
        <taxon>Pseudomonadati</taxon>
        <taxon>Bacteroidota</taxon>
        <taxon>Cytophagia</taxon>
        <taxon>Cytophagales</taxon>
        <taxon>Roseivirgaceae</taxon>
        <taxon>Roseivirga</taxon>
    </lineage>
</organism>
<dbReference type="EMBL" id="BNAG01000002">
    <property type="protein sequence ID" value="GHE60837.1"/>
    <property type="molecule type" value="Genomic_DNA"/>
</dbReference>
<dbReference type="InterPro" id="IPR036259">
    <property type="entry name" value="MFS_trans_sf"/>
</dbReference>
<feature type="transmembrane region" description="Helical" evidence="1">
    <location>
        <begin position="322"/>
        <end position="345"/>
    </location>
</feature>
<protein>
    <recommendedName>
        <fullName evidence="4">MFS transporter</fullName>
    </recommendedName>
</protein>